<dbReference type="SUPFAM" id="SSF46689">
    <property type="entry name" value="Homeodomain-like"/>
    <property type="match status" value="1"/>
</dbReference>
<name>A0A4R0HGA8_9ACTN</name>
<keyword evidence="2 4" id="KW-0238">DNA-binding</keyword>
<keyword evidence="7" id="KW-1185">Reference proteome</keyword>
<dbReference type="Proteomes" id="UP000292346">
    <property type="component" value="Unassembled WGS sequence"/>
</dbReference>
<dbReference type="GO" id="GO:0003700">
    <property type="term" value="F:DNA-binding transcription factor activity"/>
    <property type="evidence" value="ECO:0007669"/>
    <property type="project" value="TreeGrafter"/>
</dbReference>
<reference evidence="6 7" key="1">
    <citation type="submission" date="2019-02" db="EMBL/GenBank/DDBJ databases">
        <title>Kribbella capetownensis sp. nov. and Kribbella speibonae sp. nov., isolated from soil.</title>
        <authorList>
            <person name="Curtis S.M."/>
            <person name="Norton I."/>
            <person name="Everest G.J."/>
            <person name="Meyers P.R."/>
        </authorList>
    </citation>
    <scope>NUCLEOTIDE SEQUENCE [LARGE SCALE GENOMIC DNA]</scope>
    <source>
        <strain evidence="6 7">KCTC 29219</strain>
    </source>
</reference>
<evidence type="ECO:0000256" key="4">
    <source>
        <dbReference type="PROSITE-ProRule" id="PRU00335"/>
    </source>
</evidence>
<organism evidence="6 7">
    <name type="scientific">Kribbella soli</name>
    <dbReference type="NCBI Taxonomy" id="1124743"/>
    <lineage>
        <taxon>Bacteria</taxon>
        <taxon>Bacillati</taxon>
        <taxon>Actinomycetota</taxon>
        <taxon>Actinomycetes</taxon>
        <taxon>Propionibacteriales</taxon>
        <taxon>Kribbellaceae</taxon>
        <taxon>Kribbella</taxon>
    </lineage>
</organism>
<dbReference type="InterPro" id="IPR009057">
    <property type="entry name" value="Homeodomain-like_sf"/>
</dbReference>
<keyword evidence="3" id="KW-0804">Transcription</keyword>
<dbReference type="OrthoDB" id="1669699at2"/>
<dbReference type="PANTHER" id="PTHR30055">
    <property type="entry name" value="HTH-TYPE TRANSCRIPTIONAL REGULATOR RUTR"/>
    <property type="match status" value="1"/>
</dbReference>
<dbReference type="InterPro" id="IPR050109">
    <property type="entry name" value="HTH-type_TetR-like_transc_reg"/>
</dbReference>
<dbReference type="Gene3D" id="1.10.357.10">
    <property type="entry name" value="Tetracycline Repressor, domain 2"/>
    <property type="match status" value="1"/>
</dbReference>
<dbReference type="PROSITE" id="PS50977">
    <property type="entry name" value="HTH_TETR_2"/>
    <property type="match status" value="1"/>
</dbReference>
<dbReference type="EMBL" id="SJJZ01000001">
    <property type="protein sequence ID" value="TCC10287.1"/>
    <property type="molecule type" value="Genomic_DNA"/>
</dbReference>
<protein>
    <submittedName>
        <fullName evidence="6">TetR/AcrR family transcriptional regulator</fullName>
    </submittedName>
</protein>
<dbReference type="Pfam" id="PF00440">
    <property type="entry name" value="TetR_N"/>
    <property type="match status" value="1"/>
</dbReference>
<gene>
    <name evidence="6" type="ORF">E0H45_02885</name>
</gene>
<evidence type="ECO:0000313" key="7">
    <source>
        <dbReference type="Proteomes" id="UP000292346"/>
    </source>
</evidence>
<evidence type="ECO:0000256" key="2">
    <source>
        <dbReference type="ARBA" id="ARBA00023125"/>
    </source>
</evidence>
<dbReference type="RefSeq" id="WP_131334704.1">
    <property type="nucleotide sequence ID" value="NZ_SJJZ01000001.1"/>
</dbReference>
<sequence length="193" mass="21004">MQHATSSRDTKAEIHRAAVDLFSTQGYDKTSLREIAEQVGITKASLYYHYSSKQQLLRAVVGTFLDDLFEVLRLTETMEWSSENEREALGAYVDVVIAHRATGPTLLRDIAAVLAAFGDDLDELIARSRRFQLWLAGPDPTAADRLRAAAAVETIGAAMSAELDLSVSEAEIRAVLLDAATAVLARRGTPVGE</sequence>
<dbReference type="GO" id="GO:0000976">
    <property type="term" value="F:transcription cis-regulatory region binding"/>
    <property type="evidence" value="ECO:0007669"/>
    <property type="project" value="TreeGrafter"/>
</dbReference>
<evidence type="ECO:0000259" key="5">
    <source>
        <dbReference type="PROSITE" id="PS50977"/>
    </source>
</evidence>
<evidence type="ECO:0000256" key="3">
    <source>
        <dbReference type="ARBA" id="ARBA00023163"/>
    </source>
</evidence>
<dbReference type="InterPro" id="IPR001647">
    <property type="entry name" value="HTH_TetR"/>
</dbReference>
<proteinExistence type="predicted"/>
<dbReference type="PRINTS" id="PR00455">
    <property type="entry name" value="HTHTETR"/>
</dbReference>
<dbReference type="AlphaFoldDB" id="A0A4R0HGA8"/>
<keyword evidence="1" id="KW-0805">Transcription regulation</keyword>
<feature type="domain" description="HTH tetR-type" evidence="5">
    <location>
        <begin position="8"/>
        <end position="68"/>
    </location>
</feature>
<dbReference type="PANTHER" id="PTHR30055:SF234">
    <property type="entry name" value="HTH-TYPE TRANSCRIPTIONAL REGULATOR BETI"/>
    <property type="match status" value="1"/>
</dbReference>
<evidence type="ECO:0000256" key="1">
    <source>
        <dbReference type="ARBA" id="ARBA00023015"/>
    </source>
</evidence>
<evidence type="ECO:0000313" key="6">
    <source>
        <dbReference type="EMBL" id="TCC10287.1"/>
    </source>
</evidence>
<feature type="DNA-binding region" description="H-T-H motif" evidence="4">
    <location>
        <begin position="31"/>
        <end position="50"/>
    </location>
</feature>
<accession>A0A4R0HGA8</accession>
<comment type="caution">
    <text evidence="6">The sequence shown here is derived from an EMBL/GenBank/DDBJ whole genome shotgun (WGS) entry which is preliminary data.</text>
</comment>